<name>A0A6S6NZ47_9MYCO</name>
<sequence>MNILYTQALPLTPTSKTPRKVIVTEREVMLASTMALLAPPRDTRRRRFAVAGWFAALRREPRRHVVSRYDFTEHSRMAREMNRL</sequence>
<evidence type="ECO:0000313" key="1">
    <source>
        <dbReference type="EMBL" id="BCI52723.1"/>
    </source>
</evidence>
<gene>
    <name evidence="1" type="ORF">NIIDNTM18_20010</name>
</gene>
<protein>
    <submittedName>
        <fullName evidence="1">Uncharacterized protein</fullName>
    </submittedName>
</protein>
<dbReference type="Proteomes" id="UP000515734">
    <property type="component" value="Chromosome"/>
</dbReference>
<dbReference type="RefSeq" id="WP_185295501.1">
    <property type="nucleotide sequence ID" value="NZ_AP023287.1"/>
</dbReference>
<dbReference type="EMBL" id="AP023287">
    <property type="protein sequence ID" value="BCI52723.1"/>
    <property type="molecule type" value="Genomic_DNA"/>
</dbReference>
<proteinExistence type="predicted"/>
<accession>A0A6S6NZ47</accession>
<evidence type="ECO:0000313" key="2">
    <source>
        <dbReference type="Proteomes" id="UP000515734"/>
    </source>
</evidence>
<reference evidence="1 2" key="1">
    <citation type="submission" date="2020-07" db="EMBL/GenBank/DDBJ databases">
        <title>Complete genome sequence of Mycolicibacterium litorale like strain isolated from cardiac implantable electronic device infection.</title>
        <authorList>
            <person name="Fukano H."/>
            <person name="Miyama H."/>
            <person name="Hoshino Y."/>
        </authorList>
    </citation>
    <scope>NUCLEOTIDE SEQUENCE [LARGE SCALE GENOMIC DNA]</scope>
    <source>
        <strain evidence="1 2">NIIDNTM18</strain>
    </source>
</reference>
<organism evidence="1 2">
    <name type="scientific">Mycolicibacterium litorale</name>
    <dbReference type="NCBI Taxonomy" id="758802"/>
    <lineage>
        <taxon>Bacteria</taxon>
        <taxon>Bacillati</taxon>
        <taxon>Actinomycetota</taxon>
        <taxon>Actinomycetes</taxon>
        <taxon>Mycobacteriales</taxon>
        <taxon>Mycobacteriaceae</taxon>
        <taxon>Mycolicibacterium</taxon>
    </lineage>
</organism>
<dbReference type="AlphaFoldDB" id="A0A6S6NZ47"/>